<dbReference type="OrthoDB" id="123431at2759"/>
<proteinExistence type="predicted"/>
<gene>
    <name evidence="1" type="ORF">PHYPSEUDO_014819</name>
</gene>
<organism evidence="1 2">
    <name type="scientific">Phytophthora pseudosyringae</name>
    <dbReference type="NCBI Taxonomy" id="221518"/>
    <lineage>
        <taxon>Eukaryota</taxon>
        <taxon>Sar</taxon>
        <taxon>Stramenopiles</taxon>
        <taxon>Oomycota</taxon>
        <taxon>Peronosporomycetes</taxon>
        <taxon>Peronosporales</taxon>
        <taxon>Peronosporaceae</taxon>
        <taxon>Phytophthora</taxon>
    </lineage>
</organism>
<evidence type="ECO:0000313" key="1">
    <source>
        <dbReference type="EMBL" id="KAG7387039.1"/>
    </source>
</evidence>
<reference evidence="1" key="1">
    <citation type="submission" date="2021-02" db="EMBL/GenBank/DDBJ databases">
        <authorList>
            <person name="Palmer J.M."/>
        </authorList>
    </citation>
    <scope>NUCLEOTIDE SEQUENCE</scope>
    <source>
        <strain evidence="1">SCRP734</strain>
    </source>
</reference>
<protein>
    <submittedName>
        <fullName evidence="1">Uncharacterized protein</fullName>
    </submittedName>
</protein>
<name>A0A8T1W575_9STRA</name>
<dbReference type="Proteomes" id="UP000694044">
    <property type="component" value="Unassembled WGS sequence"/>
</dbReference>
<dbReference type="AlphaFoldDB" id="A0A8T1W575"/>
<accession>A0A8T1W575</accession>
<dbReference type="EMBL" id="JAGDFM010000087">
    <property type="protein sequence ID" value="KAG7387039.1"/>
    <property type="molecule type" value="Genomic_DNA"/>
</dbReference>
<sequence>MGNVVSVTAQIVLSTALVAAGAVVAATSFGGAAAIAGGLISAGVSGATAAITNCVQGESASWKEWGESSAIGAVTGLVGGALCAGAGGFANGITEGAKWAAWKVLAVRGDSTVAGAMTSSVACNALTNVWHGRKPLEGVGVALAVGAVGGAFACGGAAAWHSLKNSSTSWLAHPLTRHGAGVVIDTASSVVSGVFGAGLTGQDMGQAALLGVATGVAVNTFTTSVRASKSKIRRKQHHEKANRVQVEGVHQENGVSFVYVQSDQDGQHGHRDVEHVDRHRRGLKDRFVETPRLEDSSRFYDLETANKVREMATVKAVRKINEPGLPEIVLTQRDSLVEKIRRLDNLQASARATPQKIDRAERALENARQLFDRTVASNMRQVDVNVHVPECCGYGYRNDRSLTRQFNIRDATSHFKAIGRPDGSMVWREISSYSNSQQPRSWTNRVVTQRLLAGDRLNRRPVSRNVLMQRHTAQYHNREADEHLVGA</sequence>
<keyword evidence="2" id="KW-1185">Reference proteome</keyword>
<comment type="caution">
    <text evidence="1">The sequence shown here is derived from an EMBL/GenBank/DDBJ whole genome shotgun (WGS) entry which is preliminary data.</text>
</comment>
<evidence type="ECO:0000313" key="2">
    <source>
        <dbReference type="Proteomes" id="UP000694044"/>
    </source>
</evidence>